<evidence type="ECO:0000313" key="1">
    <source>
        <dbReference type="EMBL" id="JAE08761.1"/>
    </source>
</evidence>
<organism evidence="1">
    <name type="scientific">Arundo donax</name>
    <name type="common">Giant reed</name>
    <name type="synonym">Donax arundinaceus</name>
    <dbReference type="NCBI Taxonomy" id="35708"/>
    <lineage>
        <taxon>Eukaryota</taxon>
        <taxon>Viridiplantae</taxon>
        <taxon>Streptophyta</taxon>
        <taxon>Embryophyta</taxon>
        <taxon>Tracheophyta</taxon>
        <taxon>Spermatophyta</taxon>
        <taxon>Magnoliopsida</taxon>
        <taxon>Liliopsida</taxon>
        <taxon>Poales</taxon>
        <taxon>Poaceae</taxon>
        <taxon>PACMAD clade</taxon>
        <taxon>Arundinoideae</taxon>
        <taxon>Arundineae</taxon>
        <taxon>Arundo</taxon>
    </lineage>
</organism>
<reference evidence="1" key="2">
    <citation type="journal article" date="2015" name="Data Brief">
        <title>Shoot transcriptome of the giant reed, Arundo donax.</title>
        <authorList>
            <person name="Barrero R.A."/>
            <person name="Guerrero F.D."/>
            <person name="Moolhuijzen P."/>
            <person name="Goolsby J.A."/>
            <person name="Tidwell J."/>
            <person name="Bellgard S.E."/>
            <person name="Bellgard M.I."/>
        </authorList>
    </citation>
    <scope>NUCLEOTIDE SEQUENCE</scope>
    <source>
        <tissue evidence="1">Shoot tissue taken approximately 20 cm above the soil surface</tissue>
    </source>
</reference>
<protein>
    <submittedName>
        <fullName evidence="1">Uncharacterized protein</fullName>
    </submittedName>
</protein>
<proteinExistence type="predicted"/>
<sequence>MGDHPGLLRLRPRHRHPLSLPSGKKAITVGLCPRFLFLFPFFFKPYPLTGA</sequence>
<name>A0A0A9FF58_ARUDO</name>
<reference evidence="1" key="1">
    <citation type="submission" date="2014-09" db="EMBL/GenBank/DDBJ databases">
        <authorList>
            <person name="Magalhaes I.L.F."/>
            <person name="Oliveira U."/>
            <person name="Santos F.R."/>
            <person name="Vidigal T.H.D.A."/>
            <person name="Brescovit A.D."/>
            <person name="Santos A.J."/>
        </authorList>
    </citation>
    <scope>NUCLEOTIDE SEQUENCE</scope>
    <source>
        <tissue evidence="1">Shoot tissue taken approximately 20 cm above the soil surface</tissue>
    </source>
</reference>
<dbReference type="AlphaFoldDB" id="A0A0A9FF58"/>
<accession>A0A0A9FF58</accession>
<dbReference type="EMBL" id="GBRH01189135">
    <property type="protein sequence ID" value="JAE08761.1"/>
    <property type="molecule type" value="Transcribed_RNA"/>
</dbReference>